<proteinExistence type="predicted"/>
<protein>
    <submittedName>
        <fullName evidence="3">Putative ankyrin repeat protein</fullName>
    </submittedName>
</protein>
<dbReference type="PANTHER" id="PTHR35391:SF7">
    <property type="entry name" value="C2H2-TYPE DOMAIN-CONTAINING PROTEIN"/>
    <property type="match status" value="1"/>
</dbReference>
<gene>
    <name evidence="3" type="ORF">UCREL1_7178</name>
</gene>
<dbReference type="OMA" id="DARRIPP"/>
<dbReference type="HOGENOM" id="CLU_015936_3_0_1"/>
<evidence type="ECO:0000256" key="1">
    <source>
        <dbReference type="SAM" id="MobiDB-lite"/>
    </source>
</evidence>
<evidence type="ECO:0000313" key="4">
    <source>
        <dbReference type="Proteomes" id="UP000012174"/>
    </source>
</evidence>
<dbReference type="eggNOG" id="ENOG502S2T0">
    <property type="taxonomic scope" value="Eukaryota"/>
</dbReference>
<dbReference type="Pfam" id="PF26082">
    <property type="entry name" value="zf-C2H2_AcuF"/>
    <property type="match status" value="1"/>
</dbReference>
<keyword evidence="4" id="KW-1185">Reference proteome</keyword>
<accession>M7T7P2</accession>
<dbReference type="KEGG" id="ela:UCREL1_7178"/>
<feature type="region of interest" description="Disordered" evidence="1">
    <location>
        <begin position="89"/>
        <end position="136"/>
    </location>
</feature>
<feature type="domain" description="Oxidoreductase acuF-like C2H2 type zinc-finger" evidence="2">
    <location>
        <begin position="300"/>
        <end position="321"/>
    </location>
</feature>
<evidence type="ECO:0000313" key="3">
    <source>
        <dbReference type="EMBL" id="EMR65841.1"/>
    </source>
</evidence>
<reference evidence="4" key="1">
    <citation type="journal article" date="2013" name="Genome Announc.">
        <title>Draft genome sequence of the grapevine dieback fungus Eutypa lata UCR-EL1.</title>
        <authorList>
            <person name="Blanco-Ulate B."/>
            <person name="Rolshausen P.E."/>
            <person name="Cantu D."/>
        </authorList>
    </citation>
    <scope>NUCLEOTIDE SEQUENCE [LARGE SCALE GENOMIC DNA]</scope>
    <source>
        <strain evidence="4">UCR-EL1</strain>
    </source>
</reference>
<dbReference type="STRING" id="1287681.M7T7P2"/>
<dbReference type="Proteomes" id="UP000012174">
    <property type="component" value="Unassembled WGS sequence"/>
</dbReference>
<name>M7T7P2_EUTLA</name>
<dbReference type="EMBL" id="KB706775">
    <property type="protein sequence ID" value="EMR65841.1"/>
    <property type="molecule type" value="Genomic_DNA"/>
</dbReference>
<dbReference type="PANTHER" id="PTHR35391">
    <property type="entry name" value="C2H2-TYPE DOMAIN-CONTAINING PROTEIN-RELATED"/>
    <property type="match status" value="1"/>
</dbReference>
<sequence>MATDPSFDGDESISSRSRNLTRRLHDLIGLLEEREAADKAVVSSDQVSDILDRFMLWCGNLGALHQPTKKISLDQRLSDAPEAYEGAVSSIILGDNPNREIPSSDDGYDDQSNDDSGLGLNDGEGQDLGTSDPPMDEAHMNLELMAEAMKSLFQLAVLVRKSGPRDRFQKALQQSTFTFPEFFDINYVEQKYSKLYNDENRWLSNRLGSASAKRRQFIKYCREHKARLDAHDDETLVVRDGATEKLSSKATTFVHNIESRSLEAPSGDEDDAISIMTATTTFNSDTKLKLPSLSELSPEGDHFECPICFTLQSIDTEKAWK</sequence>
<dbReference type="OrthoDB" id="6133115at2759"/>
<dbReference type="AlphaFoldDB" id="M7T7P2"/>
<evidence type="ECO:0000259" key="2">
    <source>
        <dbReference type="Pfam" id="PF26082"/>
    </source>
</evidence>
<dbReference type="InterPro" id="IPR058925">
    <property type="entry name" value="zf-C2H2_AcuF"/>
</dbReference>
<organism evidence="3 4">
    <name type="scientific">Eutypa lata (strain UCR-EL1)</name>
    <name type="common">Grapevine dieback disease fungus</name>
    <name type="synonym">Eutypa armeniacae</name>
    <dbReference type="NCBI Taxonomy" id="1287681"/>
    <lineage>
        <taxon>Eukaryota</taxon>
        <taxon>Fungi</taxon>
        <taxon>Dikarya</taxon>
        <taxon>Ascomycota</taxon>
        <taxon>Pezizomycotina</taxon>
        <taxon>Sordariomycetes</taxon>
        <taxon>Xylariomycetidae</taxon>
        <taxon>Xylariales</taxon>
        <taxon>Diatrypaceae</taxon>
        <taxon>Eutypa</taxon>
    </lineage>
</organism>